<proteinExistence type="predicted"/>
<evidence type="ECO:0000313" key="1">
    <source>
        <dbReference type="EMBL" id="MEB3049455.1"/>
    </source>
</evidence>
<sequence length="195" mass="20567">MAAMPPGWQPHVVTPISQQEAQDTVLGYFEMTLQALPPGAVIVATDYGGAETTGPCNGAVAGTDPPQEFSAIGQLETPGPGSDRTVVAVGDTWRSWGWWVFERDGLAKPNRFGYAPDGYAFQIQVSDPPGYSPIVSAISPCYSHAAARADAPFPAMISADGRLDDVGASRPVSYGIQFVSHNGVSGRSHAFRSAR</sequence>
<keyword evidence="2" id="KW-1185">Reference proteome</keyword>
<comment type="caution">
    <text evidence="1">The sequence shown here is derived from an EMBL/GenBank/DDBJ whole genome shotgun (WGS) entry which is preliminary data.</text>
</comment>
<dbReference type="RefSeq" id="WP_224863438.1">
    <property type="nucleotide sequence ID" value="NZ_JAYJJT010000006.1"/>
</dbReference>
<gene>
    <name evidence="1" type="ORF">KV112_06825</name>
</gene>
<reference evidence="1 2" key="1">
    <citation type="submission" date="2023-12" db="EMBL/GenBank/DDBJ databases">
        <title>Description of new species of Mycobacterium terrae complex isolated from sewage at the Sao Paulo Zoological Park Foundation in Brazil.</title>
        <authorList>
            <person name="Romagnoli C.L."/>
            <person name="Conceicao E.C."/>
            <person name="Machado E."/>
            <person name="Barreto L.B.P.F."/>
            <person name="Sharma A."/>
            <person name="Silva N.M."/>
            <person name="Marques L.E."/>
            <person name="Juliana M.A."/>
            <person name="Lourenco M.C.S."/>
            <person name="Digiampietri L.A."/>
            <person name="Suffys P.N."/>
            <person name="Viana-Niero C."/>
        </authorList>
    </citation>
    <scope>NUCLEOTIDE SEQUENCE [LARGE SCALE GENOMIC DNA]</scope>
    <source>
        <strain evidence="1 2">MYC123</strain>
    </source>
</reference>
<dbReference type="Proteomes" id="UP001299046">
    <property type="component" value="Unassembled WGS sequence"/>
</dbReference>
<name>A0ABU5YHW3_9MYCO</name>
<accession>A0ABU5YHW3</accession>
<dbReference type="EMBL" id="JAYJJT010000006">
    <property type="protein sequence ID" value="MEB3049455.1"/>
    <property type="molecule type" value="Genomic_DNA"/>
</dbReference>
<protein>
    <submittedName>
        <fullName evidence="1">Uncharacterized protein</fullName>
    </submittedName>
</protein>
<organism evidence="1 2">
    <name type="scientific">[Mycobacterium] zoologicum</name>
    <dbReference type="NCBI Taxonomy" id="2872311"/>
    <lineage>
        <taxon>Bacteria</taxon>
        <taxon>Bacillati</taxon>
        <taxon>Actinomycetota</taxon>
        <taxon>Actinomycetes</taxon>
        <taxon>Mycobacteriales</taxon>
        <taxon>Mycobacteriaceae</taxon>
        <taxon>Mycolicibacter</taxon>
    </lineage>
</organism>
<evidence type="ECO:0000313" key="2">
    <source>
        <dbReference type="Proteomes" id="UP001299046"/>
    </source>
</evidence>